<gene>
    <name evidence="1" type="ORF">SHJJP9002_001552</name>
</gene>
<name>A0ABZ2WCH0_9STAP</name>
<dbReference type="Proteomes" id="UP001468345">
    <property type="component" value="Chromosome"/>
</dbReference>
<proteinExistence type="predicted"/>
<evidence type="ECO:0000313" key="1">
    <source>
        <dbReference type="EMBL" id="WZG09590.1"/>
    </source>
</evidence>
<accession>A0ABZ2WCH0</accession>
<keyword evidence="2" id="KW-1185">Reference proteome</keyword>
<organism evidence="1 2">
    <name type="scientific">Staphylococcus casei</name>
    <dbReference type="NCBI Taxonomy" id="201828"/>
    <lineage>
        <taxon>Bacteria</taxon>
        <taxon>Bacillati</taxon>
        <taxon>Bacillota</taxon>
        <taxon>Bacilli</taxon>
        <taxon>Bacillales</taxon>
        <taxon>Staphylococcaceae</taxon>
        <taxon>Staphylococcus</taxon>
    </lineage>
</organism>
<dbReference type="EMBL" id="CP133006">
    <property type="protein sequence ID" value="WZG09590.1"/>
    <property type="molecule type" value="Genomic_DNA"/>
</dbReference>
<evidence type="ECO:0000313" key="2">
    <source>
        <dbReference type="Proteomes" id="UP001468345"/>
    </source>
</evidence>
<reference evidence="1 2" key="1">
    <citation type="journal article" date="2024" name="ISME J.">
        <title>Staphylococcus epidermidis bacteriocin A37 kills natural competitors with a unique mechanism of action.</title>
        <authorList>
            <person name="Puls J.S."/>
            <person name="Winnerling B."/>
            <person name="Power J.J."/>
            <person name="Kruger A.M."/>
            <person name="Brajtenbach D."/>
            <person name="Johnson M."/>
            <person name="Bilici K."/>
            <person name="Camus L."/>
            <person name="Fliesswasser T."/>
            <person name="Schneider T."/>
            <person name="Sahl H.G."/>
            <person name="Ghosal D."/>
            <person name="Kubitscheck U."/>
            <person name="Heilbronner S."/>
            <person name="Grein F."/>
        </authorList>
    </citation>
    <scope>NUCLEOTIDE SEQUENCE [LARGE SCALE GENOMIC DNA]</scope>
    <source>
        <strain evidence="1 2">SCK7</strain>
    </source>
</reference>
<protein>
    <submittedName>
        <fullName evidence="1">Uncharacterized protein</fullName>
    </submittedName>
</protein>
<sequence>MEKSTFESFLDTRNKRESDIFKEKFDKRKSNNQMEICKIHHESLKQANDELLYKLFVEQDS</sequence>
<dbReference type="RefSeq" id="WP_341636392.1">
    <property type="nucleotide sequence ID" value="NZ_CP133006.1"/>
</dbReference>